<dbReference type="PATRIC" id="fig|1003181.4.peg.2630"/>
<name>A0A176S2Y7_9GAMM</name>
<proteinExistence type="predicted"/>
<organism evidence="2 3">
    <name type="scientific">Candidatus Thiomargarita nelsonii</name>
    <dbReference type="NCBI Taxonomy" id="1003181"/>
    <lineage>
        <taxon>Bacteria</taxon>
        <taxon>Pseudomonadati</taxon>
        <taxon>Pseudomonadota</taxon>
        <taxon>Gammaproteobacteria</taxon>
        <taxon>Thiotrichales</taxon>
        <taxon>Thiotrichaceae</taxon>
        <taxon>Thiomargarita</taxon>
    </lineage>
</organism>
<accession>A0A176S2Y7</accession>
<comment type="caution">
    <text evidence="2">The sequence shown here is derived from an EMBL/GenBank/DDBJ whole genome shotgun (WGS) entry which is preliminary data.</text>
</comment>
<evidence type="ECO:0000313" key="2">
    <source>
        <dbReference type="EMBL" id="OAD22287.1"/>
    </source>
</evidence>
<dbReference type="EMBL" id="LUTY01001048">
    <property type="protein sequence ID" value="OAD22287.1"/>
    <property type="molecule type" value="Genomic_DNA"/>
</dbReference>
<feature type="coiled-coil region" evidence="1">
    <location>
        <begin position="284"/>
        <end position="314"/>
    </location>
</feature>
<sequence length="574" mass="66176">MDKFQRTRGVLQYLAIVIHRLWNSDNRDLLIMPASLPLDDSQVRNKSIHYLPPGWDAVIEKEIDGDRAAPSRIDGQETRFGSLQAARRVARTLFLGSAASIANQINRGIQLDRILLGTVQPGQSIGIFEDALKRLRDQLHHLYADKNRFWFDTKANLRREMESRQQQINDNEIESLIKKRITSLFGRKQKLAGIHVFTNSVDIPDEYIVGLRLVILPLDAAYNKNNQQKMEKKADSILKYRGGQPRQKQNRLIFLAADSGQAMRLTEHAKIYLAWESIEQDIKQEKLNLDLLQVKNVKEDLKNAEKMLNHLMRETYKWLICPVEEIIQNKPVFNWEVISLSTTTNNFIKTIEDKLEEEEYLISTWSHIHLNTVLNQWYFKEQNTEINALKVWQDSFHYLYLPRLLNDSVFQEAINQGIEQKTFGFATGQKEGQYLGFIFGKKTKIHLDESAILIKADAARQYQEQLKATLSPPKKTIHQVQDEKAEPFSLAPSSAPPAKTHFHANVTLNPISPKMDFSKIVEEVIEQLTKSTDVEVTISLEIDANAKEGFDESLERTLKENCHTLKFNLAEFDL</sequence>
<dbReference type="Proteomes" id="UP000076962">
    <property type="component" value="Unassembled WGS sequence"/>
</dbReference>
<keyword evidence="3" id="KW-1185">Reference proteome</keyword>
<reference evidence="2 3" key="1">
    <citation type="submission" date="2016-05" db="EMBL/GenBank/DDBJ databases">
        <title>Single-cell genome of chain-forming Candidatus Thiomargarita nelsonii and comparison to other large sulfur-oxidizing bacteria.</title>
        <authorList>
            <person name="Winkel M."/>
            <person name="Salman V."/>
            <person name="Woyke T."/>
            <person name="Schulz-Vogt H."/>
            <person name="Richter M."/>
            <person name="Flood B."/>
            <person name="Bailey J."/>
            <person name="Amann R."/>
            <person name="Mussmann M."/>
        </authorList>
    </citation>
    <scope>NUCLEOTIDE SEQUENCE [LARGE SCALE GENOMIC DNA]</scope>
    <source>
        <strain evidence="2 3">THI036</strain>
    </source>
</reference>
<keyword evidence="1" id="KW-0175">Coiled coil</keyword>
<evidence type="ECO:0000256" key="1">
    <source>
        <dbReference type="SAM" id="Coils"/>
    </source>
</evidence>
<evidence type="ECO:0000313" key="3">
    <source>
        <dbReference type="Proteomes" id="UP000076962"/>
    </source>
</evidence>
<protein>
    <submittedName>
        <fullName evidence="2">AAA family ATPase</fullName>
    </submittedName>
</protein>
<dbReference type="AlphaFoldDB" id="A0A176S2Y7"/>
<gene>
    <name evidence="2" type="ORF">THIOM_001917</name>
</gene>